<evidence type="ECO:0008006" key="6">
    <source>
        <dbReference type="Google" id="ProtNLM"/>
    </source>
</evidence>
<dbReference type="GO" id="GO:0030026">
    <property type="term" value="P:intracellular manganese ion homeostasis"/>
    <property type="evidence" value="ECO:0007669"/>
    <property type="project" value="TreeGrafter"/>
</dbReference>
<dbReference type="EMBL" id="AMZH03003423">
    <property type="protein sequence ID" value="RRT72374.1"/>
    <property type="molecule type" value="Genomic_DNA"/>
</dbReference>
<dbReference type="InterPro" id="IPR046342">
    <property type="entry name" value="CBS_dom_sf"/>
</dbReference>
<protein>
    <recommendedName>
        <fullName evidence="6">CBS domain-containing protein</fullName>
    </recommendedName>
</protein>
<dbReference type="PANTHER" id="PTHR12064:SF97">
    <property type="entry name" value="METAL TRANSPORTER CNNM-5"/>
    <property type="match status" value="1"/>
</dbReference>
<dbReference type="InterPro" id="IPR045095">
    <property type="entry name" value="ACDP"/>
</dbReference>
<organism evidence="4 5">
    <name type="scientific">Ensete ventricosum</name>
    <name type="common">Abyssinian banana</name>
    <name type="synonym">Musa ensete</name>
    <dbReference type="NCBI Taxonomy" id="4639"/>
    <lineage>
        <taxon>Eukaryota</taxon>
        <taxon>Viridiplantae</taxon>
        <taxon>Streptophyta</taxon>
        <taxon>Embryophyta</taxon>
        <taxon>Tracheophyta</taxon>
        <taxon>Spermatophyta</taxon>
        <taxon>Magnoliopsida</taxon>
        <taxon>Liliopsida</taxon>
        <taxon>Zingiberales</taxon>
        <taxon>Musaceae</taxon>
        <taxon>Ensete</taxon>
    </lineage>
</organism>
<dbReference type="Gene3D" id="3.10.580.10">
    <property type="entry name" value="CBS-domain"/>
    <property type="match status" value="2"/>
</dbReference>
<accession>A0A427A835</accession>
<dbReference type="GO" id="GO:0010960">
    <property type="term" value="P:magnesium ion homeostasis"/>
    <property type="evidence" value="ECO:0007669"/>
    <property type="project" value="InterPro"/>
</dbReference>
<evidence type="ECO:0000313" key="4">
    <source>
        <dbReference type="EMBL" id="RRT72374.1"/>
    </source>
</evidence>
<evidence type="ECO:0000313" key="5">
    <source>
        <dbReference type="Proteomes" id="UP000287651"/>
    </source>
</evidence>
<dbReference type="AlphaFoldDB" id="A0A427A835"/>
<feature type="signal peptide" evidence="3">
    <location>
        <begin position="1"/>
        <end position="17"/>
    </location>
</feature>
<keyword evidence="1" id="KW-0677">Repeat</keyword>
<evidence type="ECO:0000256" key="1">
    <source>
        <dbReference type="ARBA" id="ARBA00022737"/>
    </source>
</evidence>
<gene>
    <name evidence="4" type="ORF">B296_00034612</name>
</gene>
<sequence length="210" mass="22940">MVWILLRVCFSVQTAEAAMTPIESTFSLDVNSKLDWSGSTDGNSLLEAIGKILARGHSRVPVYSGNPKNIIGLLLDIGDKPTLQLNDAAASVLAHLTEDQDGEVIGIITLEDVFEELLQEEIVDETDEYVDVHKRYALMLYCRIRVAAAAAASSVARAPSLRRMTGQKAAGAQNRRAQQTTGISRKPTDDDLNTPRHQVNLAEPLMGNKR</sequence>
<reference evidence="4 5" key="1">
    <citation type="journal article" date="2014" name="Agronomy (Basel)">
        <title>A Draft Genome Sequence for Ensete ventricosum, the Drought-Tolerant Tree Against Hunger.</title>
        <authorList>
            <person name="Harrison J."/>
            <person name="Moore K.A."/>
            <person name="Paszkiewicz K."/>
            <person name="Jones T."/>
            <person name="Grant M."/>
            <person name="Ambacheew D."/>
            <person name="Muzemil S."/>
            <person name="Studholme D.J."/>
        </authorList>
    </citation>
    <scope>NUCLEOTIDE SEQUENCE [LARGE SCALE GENOMIC DNA]</scope>
</reference>
<dbReference type="SUPFAM" id="SSF54631">
    <property type="entry name" value="CBS-domain pair"/>
    <property type="match status" value="1"/>
</dbReference>
<feature type="chain" id="PRO_5019485924" description="CBS domain-containing protein" evidence="3">
    <location>
        <begin position="18"/>
        <end position="210"/>
    </location>
</feature>
<name>A0A427A835_ENSVE</name>
<feature type="region of interest" description="Disordered" evidence="2">
    <location>
        <begin position="160"/>
        <end position="210"/>
    </location>
</feature>
<dbReference type="PANTHER" id="PTHR12064">
    <property type="entry name" value="METAL TRANSPORTER CNNM"/>
    <property type="match status" value="1"/>
</dbReference>
<dbReference type="Proteomes" id="UP000287651">
    <property type="component" value="Unassembled WGS sequence"/>
</dbReference>
<evidence type="ECO:0000256" key="2">
    <source>
        <dbReference type="SAM" id="MobiDB-lite"/>
    </source>
</evidence>
<dbReference type="GO" id="GO:0005737">
    <property type="term" value="C:cytoplasm"/>
    <property type="evidence" value="ECO:0007669"/>
    <property type="project" value="TreeGrafter"/>
</dbReference>
<comment type="caution">
    <text evidence="4">The sequence shown here is derived from an EMBL/GenBank/DDBJ whole genome shotgun (WGS) entry which is preliminary data.</text>
</comment>
<evidence type="ECO:0000256" key="3">
    <source>
        <dbReference type="SAM" id="SignalP"/>
    </source>
</evidence>
<keyword evidence="3" id="KW-0732">Signal</keyword>
<proteinExistence type="predicted"/>